<evidence type="ECO:0000259" key="1">
    <source>
        <dbReference type="SMART" id="SM00382"/>
    </source>
</evidence>
<gene>
    <name evidence="2" type="ORF">LY60_02097</name>
</gene>
<evidence type="ECO:0000313" key="2">
    <source>
        <dbReference type="EMBL" id="TWH79778.1"/>
    </source>
</evidence>
<dbReference type="CDD" id="cd02028">
    <property type="entry name" value="UMPK_like"/>
    <property type="match status" value="1"/>
</dbReference>
<dbReference type="PANTHER" id="PTHR10285">
    <property type="entry name" value="URIDINE KINASE"/>
    <property type="match status" value="1"/>
</dbReference>
<dbReference type="RefSeq" id="WP_170226172.1">
    <property type="nucleotide sequence ID" value="NZ_DAMBUX010000001.1"/>
</dbReference>
<organism evidence="2 3">
    <name type="scientific">Sedimentibacter saalensis</name>
    <dbReference type="NCBI Taxonomy" id="130788"/>
    <lineage>
        <taxon>Bacteria</taxon>
        <taxon>Bacillati</taxon>
        <taxon>Bacillota</taxon>
        <taxon>Tissierellia</taxon>
        <taxon>Sedimentibacter</taxon>
    </lineage>
</organism>
<comment type="caution">
    <text evidence="2">The sequence shown here is derived from an EMBL/GenBank/DDBJ whole genome shotgun (WGS) entry which is preliminary data.</text>
</comment>
<name>A0A562J9A5_9FIRM</name>
<protein>
    <submittedName>
        <fullName evidence="2">Uridine kinase</fullName>
    </submittedName>
</protein>
<keyword evidence="3" id="KW-1185">Reference proteome</keyword>
<keyword evidence="2" id="KW-0808">Transferase</keyword>
<dbReference type="Gene3D" id="3.30.980.10">
    <property type="entry name" value="Threonyl-trna Synthetase, Chain A, domain 2"/>
    <property type="match status" value="1"/>
</dbReference>
<dbReference type="AlphaFoldDB" id="A0A562J9A5"/>
<dbReference type="SUPFAM" id="SSF52540">
    <property type="entry name" value="P-loop containing nucleoside triphosphate hydrolases"/>
    <property type="match status" value="1"/>
</dbReference>
<dbReference type="InterPro" id="IPR027417">
    <property type="entry name" value="P-loop_NTPase"/>
</dbReference>
<evidence type="ECO:0000313" key="3">
    <source>
        <dbReference type="Proteomes" id="UP000315343"/>
    </source>
</evidence>
<dbReference type="EMBL" id="VLKH01000005">
    <property type="protein sequence ID" value="TWH79778.1"/>
    <property type="molecule type" value="Genomic_DNA"/>
</dbReference>
<dbReference type="Proteomes" id="UP000315343">
    <property type="component" value="Unassembled WGS sequence"/>
</dbReference>
<proteinExistence type="predicted"/>
<dbReference type="SUPFAM" id="SSF55186">
    <property type="entry name" value="ThrRS/AlaRS common domain"/>
    <property type="match status" value="1"/>
</dbReference>
<dbReference type="GO" id="GO:0016301">
    <property type="term" value="F:kinase activity"/>
    <property type="evidence" value="ECO:0007669"/>
    <property type="project" value="UniProtKB-KW"/>
</dbReference>
<dbReference type="SMART" id="SM00382">
    <property type="entry name" value="AAA"/>
    <property type="match status" value="1"/>
</dbReference>
<dbReference type="GO" id="GO:0005524">
    <property type="term" value="F:ATP binding"/>
    <property type="evidence" value="ECO:0007669"/>
    <property type="project" value="InterPro"/>
</dbReference>
<reference evidence="2 3" key="1">
    <citation type="submission" date="2019-07" db="EMBL/GenBank/DDBJ databases">
        <title>Genomic Encyclopedia of Type Strains, Phase I: the one thousand microbial genomes (KMG-I) project.</title>
        <authorList>
            <person name="Kyrpides N."/>
        </authorList>
    </citation>
    <scope>NUCLEOTIDE SEQUENCE [LARGE SCALE GENOMIC DNA]</scope>
    <source>
        <strain evidence="2 3">DSM 13558</strain>
    </source>
</reference>
<sequence>MKIILAGEKNQTVEIGEDESLFDLLKRIHKDDYTKYLGIKVNNKLQDLQGAKFKENDKIEFIDISDKDGNRIYVRTLTMIYIKACKDIFDQIDVCIVNSLSKGLYTELKNKHLVDNKLLEEIRTRMQEIIDQKRPINTRLMKVEKAMEIFKKQNLQDKIELLTQWGKKDIRVCELDGYYDTFYGYIAPNTEFVKEFDLRLFSPGIILNYPTKESNFEIPEYIVQEKLSKVFKEAEDWGKIMDVGYVGSLNKKIINNTIDDMIRVNEALHEKKIAYIADEISNDTNIKIVLIAGPSSSGKTTFAQRLSIQLRVNGKKTYALSLDDYFVDREHTPKDENGEFDFETIDALDLELFNEQLLSLMACEEVQIPTFNFKSGKREYTKDVVKLTNDHIIIIEGIHGLNDKLTKNIPQKNKFRIYISALTQLNIDNHNRISTSDLRLVRRIVRDNTHRGNNVYKTMELWDNVVKGTEKYIFPHQENADAIFNSALVYELSVLKKYAEPLVKEIKKDSIFYPERQRLLKFFSYFKSIDDESAIPNTSILREFIGGSCFE</sequence>
<dbReference type="Pfam" id="PF00485">
    <property type="entry name" value="PRK"/>
    <property type="match status" value="1"/>
</dbReference>
<dbReference type="Gene3D" id="3.40.50.300">
    <property type="entry name" value="P-loop containing nucleotide triphosphate hydrolases"/>
    <property type="match status" value="1"/>
</dbReference>
<feature type="domain" description="AAA+ ATPase" evidence="1">
    <location>
        <begin position="285"/>
        <end position="446"/>
    </location>
</feature>
<keyword evidence="2" id="KW-0418">Kinase</keyword>
<dbReference type="InterPro" id="IPR003593">
    <property type="entry name" value="AAA+_ATPase"/>
</dbReference>
<accession>A0A562J9A5</accession>
<dbReference type="InterPro" id="IPR006083">
    <property type="entry name" value="PRK/URK"/>
</dbReference>
<dbReference type="InterPro" id="IPR018163">
    <property type="entry name" value="Thr/Ala-tRNA-synth_IIc_edit"/>
</dbReference>